<feature type="domain" description="HTH cro/C1-type" evidence="3">
    <location>
        <begin position="19"/>
        <end position="74"/>
    </location>
</feature>
<protein>
    <submittedName>
        <fullName evidence="5">CBS domain-containing protein</fullName>
    </submittedName>
</protein>
<dbReference type="Proteomes" id="UP000677687">
    <property type="component" value="Unassembled WGS sequence"/>
</dbReference>
<dbReference type="PIRSF" id="PIRSF037253">
    <property type="entry name" value="HTH_CBS_prd"/>
    <property type="match status" value="1"/>
</dbReference>
<accession>A0A8T4KPW5</accession>
<dbReference type="Pfam" id="PF01381">
    <property type="entry name" value="HTH_3"/>
    <property type="match status" value="1"/>
</dbReference>
<dbReference type="SMART" id="SM00530">
    <property type="entry name" value="HTH_XRE"/>
    <property type="match status" value="1"/>
</dbReference>
<dbReference type="GO" id="GO:0003677">
    <property type="term" value="F:DNA binding"/>
    <property type="evidence" value="ECO:0007669"/>
    <property type="project" value="InterPro"/>
</dbReference>
<organism evidence="5 6">
    <name type="scientific">Candidatus Iainarchaeum sp</name>
    <dbReference type="NCBI Taxonomy" id="3101447"/>
    <lineage>
        <taxon>Archaea</taxon>
        <taxon>Candidatus Iainarchaeota</taxon>
        <taxon>Candidatus Iainarchaeia</taxon>
        <taxon>Candidatus Iainarchaeales</taxon>
        <taxon>Candidatus Iainarchaeaceae</taxon>
        <taxon>Candidatus Iainarchaeum</taxon>
    </lineage>
</organism>
<dbReference type="PROSITE" id="PS51371">
    <property type="entry name" value="CBS"/>
    <property type="match status" value="1"/>
</dbReference>
<dbReference type="PANTHER" id="PTHR43080:SF4">
    <property type="entry name" value="CRO-LIKE PROTEIN"/>
    <property type="match status" value="1"/>
</dbReference>
<dbReference type="InterPro" id="IPR000644">
    <property type="entry name" value="CBS_dom"/>
</dbReference>
<dbReference type="Pfam" id="PF00571">
    <property type="entry name" value="CBS"/>
    <property type="match status" value="2"/>
</dbReference>
<dbReference type="PANTHER" id="PTHR43080">
    <property type="entry name" value="CBS DOMAIN-CONTAINING PROTEIN CBSX3, MITOCHONDRIAL"/>
    <property type="match status" value="1"/>
</dbReference>
<evidence type="ECO:0000259" key="4">
    <source>
        <dbReference type="PROSITE" id="PS51371"/>
    </source>
</evidence>
<dbReference type="EMBL" id="JAGVWD010000009">
    <property type="protein sequence ID" value="MBS3057138.1"/>
    <property type="molecule type" value="Genomic_DNA"/>
</dbReference>
<dbReference type="InterPro" id="IPR046342">
    <property type="entry name" value="CBS_dom_sf"/>
</dbReference>
<dbReference type="SUPFAM" id="SSF54631">
    <property type="entry name" value="CBS-domain pair"/>
    <property type="match status" value="1"/>
</dbReference>
<dbReference type="SMART" id="SM00116">
    <property type="entry name" value="CBS"/>
    <property type="match status" value="2"/>
</dbReference>
<evidence type="ECO:0000313" key="5">
    <source>
        <dbReference type="EMBL" id="MBS3057138.1"/>
    </source>
</evidence>
<feature type="domain" description="CBS" evidence="4">
    <location>
        <begin position="81"/>
        <end position="139"/>
    </location>
</feature>
<proteinExistence type="predicted"/>
<dbReference type="SUPFAM" id="SSF47413">
    <property type="entry name" value="lambda repressor-like DNA-binding domains"/>
    <property type="match status" value="1"/>
</dbReference>
<dbReference type="InterPro" id="IPR051257">
    <property type="entry name" value="Diverse_CBS-Domain"/>
</dbReference>
<evidence type="ECO:0000313" key="6">
    <source>
        <dbReference type="Proteomes" id="UP000677687"/>
    </source>
</evidence>
<dbReference type="InterPro" id="IPR001387">
    <property type="entry name" value="Cro/C1-type_HTH"/>
</dbReference>
<dbReference type="Gene3D" id="3.10.580.10">
    <property type="entry name" value="CBS-domain"/>
    <property type="match status" value="1"/>
</dbReference>
<name>A0A8T4KPW5_9ARCH</name>
<dbReference type="InterPro" id="IPR017158">
    <property type="entry name" value="Tscrpt-reg_CBS-contain_prd"/>
</dbReference>
<dbReference type="AlphaFoldDB" id="A0A8T4KPW5"/>
<reference evidence="5" key="2">
    <citation type="submission" date="2021-05" db="EMBL/GenBank/DDBJ databases">
        <title>Protein family content uncovers lineage relationships and bacterial pathway maintenance mechanisms in DPANN archaea.</title>
        <authorList>
            <person name="Castelle C.J."/>
            <person name="Meheust R."/>
            <person name="Jaffe A.L."/>
            <person name="Seitz K."/>
            <person name="Gong X."/>
            <person name="Baker B.J."/>
            <person name="Banfield J.F."/>
        </authorList>
    </citation>
    <scope>NUCLEOTIDE SEQUENCE</scope>
    <source>
        <strain evidence="5">RIFCSPHIGHO2_01_FULL_AR10_44_11</strain>
    </source>
</reference>
<dbReference type="CDD" id="cd00093">
    <property type="entry name" value="HTH_XRE"/>
    <property type="match status" value="1"/>
</dbReference>
<evidence type="ECO:0000256" key="2">
    <source>
        <dbReference type="PROSITE-ProRule" id="PRU00703"/>
    </source>
</evidence>
<comment type="caution">
    <text evidence="5">The sequence shown here is derived from an EMBL/GenBank/DDBJ whole genome shotgun (WGS) entry which is preliminary data.</text>
</comment>
<reference evidence="5" key="1">
    <citation type="submission" date="2021-03" db="EMBL/GenBank/DDBJ databases">
        <authorList>
            <person name="Jaffe A."/>
        </authorList>
    </citation>
    <scope>NUCLEOTIDE SEQUENCE</scope>
    <source>
        <strain evidence="5">RIFCSPHIGHO2_01_FULL_AR10_44_11</strain>
    </source>
</reference>
<sequence length="202" mass="22301">MIKRVLVHNQNMLPELTEIKLRRMHLGLTQTQLAKLAHVSQSLIAKIESGNLVPGYENAKKLLNALDSAKRTDVKTAKDIMRKHVIDVKANEKIKDVIIIMRRHSISQLPVVDSGKVVGLISEKRIIEAGQDYSSRQKSIAELPVKQIMEDSPPMIQENSPQEMIAAMLEHYPAVLVAKHGGIAGIITKTDLLGAIVAGKRA</sequence>
<dbReference type="PROSITE" id="PS50943">
    <property type="entry name" value="HTH_CROC1"/>
    <property type="match status" value="1"/>
</dbReference>
<gene>
    <name evidence="5" type="ORF">J4415_00750</name>
</gene>
<dbReference type="Gene3D" id="1.10.260.40">
    <property type="entry name" value="lambda repressor-like DNA-binding domains"/>
    <property type="match status" value="1"/>
</dbReference>
<keyword evidence="1 2" id="KW-0129">CBS domain</keyword>
<dbReference type="InterPro" id="IPR010982">
    <property type="entry name" value="Lambda_DNA-bd_dom_sf"/>
</dbReference>
<evidence type="ECO:0000256" key="1">
    <source>
        <dbReference type="ARBA" id="ARBA00023122"/>
    </source>
</evidence>
<evidence type="ECO:0000259" key="3">
    <source>
        <dbReference type="PROSITE" id="PS50943"/>
    </source>
</evidence>